<feature type="transmembrane region" description="Helical" evidence="6">
    <location>
        <begin position="109"/>
        <end position="128"/>
    </location>
</feature>
<evidence type="ECO:0000259" key="7">
    <source>
        <dbReference type="PROSITE" id="PS50850"/>
    </source>
</evidence>
<gene>
    <name evidence="8" type="ORF">TTHERM_00425850</name>
</gene>
<dbReference type="PANTHER" id="PTHR48022">
    <property type="entry name" value="PLASTIDIC GLUCOSE TRANSPORTER 4"/>
    <property type="match status" value="1"/>
</dbReference>
<name>Q23AH4_TETTS</name>
<feature type="transmembrane region" description="Helical" evidence="6">
    <location>
        <begin position="323"/>
        <end position="340"/>
    </location>
</feature>
<dbReference type="InterPro" id="IPR020846">
    <property type="entry name" value="MFS_dom"/>
</dbReference>
<keyword evidence="5 6" id="KW-0472">Membrane</keyword>
<feature type="transmembrane region" description="Helical" evidence="6">
    <location>
        <begin position="140"/>
        <end position="163"/>
    </location>
</feature>
<evidence type="ECO:0000256" key="3">
    <source>
        <dbReference type="ARBA" id="ARBA00022692"/>
    </source>
</evidence>
<dbReference type="KEGG" id="tet:TTHERM_00425850"/>
<dbReference type="PROSITE" id="PS50850">
    <property type="entry name" value="MFS"/>
    <property type="match status" value="1"/>
</dbReference>
<evidence type="ECO:0000256" key="1">
    <source>
        <dbReference type="ARBA" id="ARBA00004141"/>
    </source>
</evidence>
<sequence>MQQVQYKSFIRLLAIVQNASWGGFIIGYTTSELAFSYKNIIASFNNSEHEDLFNLLFVIILPLGGIVGTIIYYYISQLTSRRNILIISDIINILAIFIGYNQIYTFMLLRFFEGISNALNFCGVLLYIREIMPDQQADKGVLIFQINLNIGIIMANVLCLPLASPGSENSNQQNLNYYWRVIFVFPILICFLRMYCLIFVYDFETPYYYYSMNQQHKVNRLLKLLYDHKFVGQIQNKLEQIGQEEETSSPTYNLRKYFCSILVSIQQMTGINVGIYSAQALIDIFSNQDQLRVITLFCNILLLISAVISYIFEQQINRKTKFIGLNLLFLFLIKMVDILQNQKNSYISLICYFLFNSIFNFNVGPLILSITSDLNKEKGIAISYIFYWVFNLTSVLVGQIKPFTVGQIIFAVVCLIGFVLLYFKGIETKAVPYHMIKSQEFLKQQQN</sequence>
<feature type="transmembrane region" description="Helical" evidence="6">
    <location>
        <begin position="84"/>
        <end position="103"/>
    </location>
</feature>
<organism evidence="8 9">
    <name type="scientific">Tetrahymena thermophila (strain SB210)</name>
    <dbReference type="NCBI Taxonomy" id="312017"/>
    <lineage>
        <taxon>Eukaryota</taxon>
        <taxon>Sar</taxon>
        <taxon>Alveolata</taxon>
        <taxon>Ciliophora</taxon>
        <taxon>Intramacronucleata</taxon>
        <taxon>Oligohymenophorea</taxon>
        <taxon>Hymenostomatida</taxon>
        <taxon>Tetrahymenina</taxon>
        <taxon>Tetrahymenidae</taxon>
        <taxon>Tetrahymena</taxon>
    </lineage>
</organism>
<feature type="transmembrane region" description="Helical" evidence="6">
    <location>
        <begin position="290"/>
        <end position="311"/>
    </location>
</feature>
<keyword evidence="4 6" id="KW-1133">Transmembrane helix</keyword>
<comment type="similarity">
    <text evidence="2">Belongs to the major facilitator superfamily. Sugar transporter (TC 2.A.1.1) family.</text>
</comment>
<evidence type="ECO:0000256" key="6">
    <source>
        <dbReference type="SAM" id="Phobius"/>
    </source>
</evidence>
<evidence type="ECO:0000313" key="9">
    <source>
        <dbReference type="Proteomes" id="UP000009168"/>
    </source>
</evidence>
<dbReference type="InParanoid" id="Q23AH4"/>
<feature type="transmembrane region" description="Helical" evidence="6">
    <location>
        <begin position="12"/>
        <end position="35"/>
    </location>
</feature>
<keyword evidence="3 6" id="KW-0812">Transmembrane</keyword>
<dbReference type="STRING" id="312017.Q23AH4"/>
<dbReference type="GO" id="GO:0005351">
    <property type="term" value="F:carbohydrate:proton symporter activity"/>
    <property type="evidence" value="ECO:0007669"/>
    <property type="project" value="TreeGrafter"/>
</dbReference>
<dbReference type="Proteomes" id="UP000009168">
    <property type="component" value="Unassembled WGS sequence"/>
</dbReference>
<dbReference type="EMBL" id="GG662724">
    <property type="protein sequence ID" value="EAR93518.2"/>
    <property type="molecule type" value="Genomic_DNA"/>
</dbReference>
<dbReference type="PANTHER" id="PTHR48022:SF2">
    <property type="entry name" value="PLASTIDIC GLUCOSE TRANSPORTER 4"/>
    <property type="match status" value="1"/>
</dbReference>
<evidence type="ECO:0000256" key="4">
    <source>
        <dbReference type="ARBA" id="ARBA00022989"/>
    </source>
</evidence>
<evidence type="ECO:0000256" key="5">
    <source>
        <dbReference type="ARBA" id="ARBA00023136"/>
    </source>
</evidence>
<dbReference type="HOGENOM" id="CLU_1006414_0_0_1"/>
<feature type="transmembrane region" description="Helical" evidence="6">
    <location>
        <begin position="55"/>
        <end position="75"/>
    </location>
</feature>
<protein>
    <submittedName>
        <fullName evidence="8">MFS transporter</fullName>
    </submittedName>
</protein>
<dbReference type="RefSeq" id="XP_001013763.2">
    <property type="nucleotide sequence ID" value="XM_001013763.2"/>
</dbReference>
<accession>Q23AH4</accession>
<dbReference type="Gene3D" id="1.20.1250.20">
    <property type="entry name" value="MFS general substrate transporter like domains"/>
    <property type="match status" value="1"/>
</dbReference>
<dbReference type="SUPFAM" id="SSF103473">
    <property type="entry name" value="MFS general substrate transporter"/>
    <property type="match status" value="1"/>
</dbReference>
<feature type="transmembrane region" description="Helical" evidence="6">
    <location>
        <begin position="346"/>
        <end position="368"/>
    </location>
</feature>
<dbReference type="GeneID" id="7845654"/>
<dbReference type="InterPro" id="IPR050360">
    <property type="entry name" value="MFS_Sugar_Transporters"/>
</dbReference>
<dbReference type="AlphaFoldDB" id="Q23AH4"/>
<proteinExistence type="inferred from homology"/>
<dbReference type="OrthoDB" id="4044674at2759"/>
<evidence type="ECO:0000256" key="2">
    <source>
        <dbReference type="ARBA" id="ARBA00010992"/>
    </source>
</evidence>
<feature type="transmembrane region" description="Helical" evidence="6">
    <location>
        <begin position="183"/>
        <end position="203"/>
    </location>
</feature>
<dbReference type="InterPro" id="IPR036259">
    <property type="entry name" value="MFS_trans_sf"/>
</dbReference>
<feature type="transmembrane region" description="Helical" evidence="6">
    <location>
        <begin position="257"/>
        <end position="278"/>
    </location>
</feature>
<dbReference type="InterPro" id="IPR005828">
    <property type="entry name" value="MFS_sugar_transport-like"/>
</dbReference>
<feature type="transmembrane region" description="Helical" evidence="6">
    <location>
        <begin position="403"/>
        <end position="423"/>
    </location>
</feature>
<dbReference type="Pfam" id="PF00083">
    <property type="entry name" value="Sugar_tr"/>
    <property type="match status" value="1"/>
</dbReference>
<reference evidence="9" key="1">
    <citation type="journal article" date="2006" name="PLoS Biol.">
        <title>Macronuclear genome sequence of the ciliate Tetrahymena thermophila, a model eukaryote.</title>
        <authorList>
            <person name="Eisen J.A."/>
            <person name="Coyne R.S."/>
            <person name="Wu M."/>
            <person name="Wu D."/>
            <person name="Thiagarajan M."/>
            <person name="Wortman J.R."/>
            <person name="Badger J.H."/>
            <person name="Ren Q."/>
            <person name="Amedeo P."/>
            <person name="Jones K.M."/>
            <person name="Tallon L.J."/>
            <person name="Delcher A.L."/>
            <person name="Salzberg S.L."/>
            <person name="Silva J.C."/>
            <person name="Haas B.J."/>
            <person name="Majoros W.H."/>
            <person name="Farzad M."/>
            <person name="Carlton J.M."/>
            <person name="Smith R.K. Jr."/>
            <person name="Garg J."/>
            <person name="Pearlman R.E."/>
            <person name="Karrer K.M."/>
            <person name="Sun L."/>
            <person name="Manning G."/>
            <person name="Elde N.C."/>
            <person name="Turkewitz A.P."/>
            <person name="Asai D.J."/>
            <person name="Wilkes D.E."/>
            <person name="Wang Y."/>
            <person name="Cai H."/>
            <person name="Collins K."/>
            <person name="Stewart B.A."/>
            <person name="Lee S.R."/>
            <person name="Wilamowska K."/>
            <person name="Weinberg Z."/>
            <person name="Ruzzo W.L."/>
            <person name="Wloga D."/>
            <person name="Gaertig J."/>
            <person name="Frankel J."/>
            <person name="Tsao C.-C."/>
            <person name="Gorovsky M.A."/>
            <person name="Keeling P.J."/>
            <person name="Waller R.F."/>
            <person name="Patron N.J."/>
            <person name="Cherry J.M."/>
            <person name="Stover N.A."/>
            <person name="Krieger C.J."/>
            <person name="del Toro C."/>
            <person name="Ryder H.F."/>
            <person name="Williamson S.C."/>
            <person name="Barbeau R.A."/>
            <person name="Hamilton E.P."/>
            <person name="Orias E."/>
        </authorList>
    </citation>
    <scope>NUCLEOTIDE SEQUENCE [LARGE SCALE GENOMIC DNA]</scope>
    <source>
        <strain evidence="9">SB210</strain>
    </source>
</reference>
<keyword evidence="9" id="KW-1185">Reference proteome</keyword>
<feature type="domain" description="Major facilitator superfamily (MFS) profile" evidence="7">
    <location>
        <begin position="15"/>
        <end position="429"/>
    </location>
</feature>
<feature type="transmembrane region" description="Helical" evidence="6">
    <location>
        <begin position="380"/>
        <end position="397"/>
    </location>
</feature>
<dbReference type="GO" id="GO:0016020">
    <property type="term" value="C:membrane"/>
    <property type="evidence" value="ECO:0007669"/>
    <property type="project" value="UniProtKB-SubCell"/>
</dbReference>
<evidence type="ECO:0000313" key="8">
    <source>
        <dbReference type="EMBL" id="EAR93518.2"/>
    </source>
</evidence>
<comment type="subcellular location">
    <subcellularLocation>
        <location evidence="1">Membrane</location>
        <topology evidence="1">Multi-pass membrane protein</topology>
    </subcellularLocation>
</comment>